<dbReference type="InterPro" id="IPR055348">
    <property type="entry name" value="DctQ"/>
</dbReference>
<keyword evidence="3" id="KW-1003">Cell membrane</keyword>
<dbReference type="GO" id="GO:0005886">
    <property type="term" value="C:plasma membrane"/>
    <property type="evidence" value="ECO:0007669"/>
    <property type="project" value="UniProtKB-SubCell"/>
</dbReference>
<feature type="transmembrane region" description="Helical" evidence="7">
    <location>
        <begin position="238"/>
        <end position="261"/>
    </location>
</feature>
<evidence type="ECO:0000256" key="4">
    <source>
        <dbReference type="ARBA" id="ARBA00022692"/>
    </source>
</evidence>
<comment type="subcellular location">
    <subcellularLocation>
        <location evidence="7">Cell inner membrane</location>
        <topology evidence="7">Multi-pass membrane protein</topology>
    </subcellularLocation>
    <subcellularLocation>
        <location evidence="1">Cell membrane</location>
        <topology evidence="1">Multi-pass membrane protein</topology>
    </subcellularLocation>
</comment>
<evidence type="ECO:0000256" key="1">
    <source>
        <dbReference type="ARBA" id="ARBA00004651"/>
    </source>
</evidence>
<dbReference type="EMBL" id="BMKN01000002">
    <property type="protein sequence ID" value="GGE52232.1"/>
    <property type="molecule type" value="Genomic_DNA"/>
</dbReference>
<dbReference type="GO" id="GO:0022857">
    <property type="term" value="F:transmembrane transporter activity"/>
    <property type="evidence" value="ECO:0007669"/>
    <property type="project" value="UniProtKB-UniRule"/>
</dbReference>
<evidence type="ECO:0000256" key="7">
    <source>
        <dbReference type="RuleBase" id="RU369079"/>
    </source>
</evidence>
<comment type="caution">
    <text evidence="9">The sequence shown here is derived from an EMBL/GenBank/DDBJ whole genome shotgun (WGS) entry which is preliminary data.</text>
</comment>
<evidence type="ECO:0000256" key="3">
    <source>
        <dbReference type="ARBA" id="ARBA00022475"/>
    </source>
</evidence>
<feature type="transmembrane region" description="Helical" evidence="7">
    <location>
        <begin position="58"/>
        <end position="79"/>
    </location>
</feature>
<keyword evidence="2 7" id="KW-0813">Transport</keyword>
<sequence>MSDATEQTEIPRFGAPAIATRIFGWSILTVLAAFLINNVLVVWGGFPGVRGIGGETTGGALMQLALYALAIGAAVFFVMRNQTQSLRWDAHLVHSFNIYLIRALFWSVFLVGVVDAWVAFMRAEELAGVWFGDAMGKNFARASWLGTHVHVPLVIAGFVIALFTRTLGFTWLALLIVAAELLIVISRFVFSYEQALMGDLVRYWYAALFLFASAYTLYDEGHVRVDVLYAGLGRTTRGYLNAQGTILFGLSTAWVIMIIAFNGPQSIVNAPIKNFEISQAGPFGMYIKYQMAAFIGVFAITMIVQFVSYFFEAVADKRDEPGHREPAEGSAH</sequence>
<reference evidence="9" key="2">
    <citation type="submission" date="2020-09" db="EMBL/GenBank/DDBJ databases">
        <authorList>
            <person name="Sun Q."/>
            <person name="Zhou Y."/>
        </authorList>
    </citation>
    <scope>NUCLEOTIDE SEQUENCE</scope>
    <source>
        <strain evidence="9">CGMCC 1.16012</strain>
    </source>
</reference>
<gene>
    <name evidence="9" type="ORF">GCM10011517_20000</name>
</gene>
<evidence type="ECO:0000256" key="2">
    <source>
        <dbReference type="ARBA" id="ARBA00022448"/>
    </source>
</evidence>
<evidence type="ECO:0000259" key="8">
    <source>
        <dbReference type="Pfam" id="PF04290"/>
    </source>
</evidence>
<keyword evidence="5 7" id="KW-1133">Transmembrane helix</keyword>
<feature type="transmembrane region" description="Helical" evidence="7">
    <location>
        <begin position="22"/>
        <end position="46"/>
    </location>
</feature>
<comment type="subunit">
    <text evidence="7">The complex comprises the extracytoplasmic solute receptor protein and the two transmembrane proteins.</text>
</comment>
<evidence type="ECO:0000256" key="5">
    <source>
        <dbReference type="ARBA" id="ARBA00022989"/>
    </source>
</evidence>
<feature type="transmembrane region" description="Helical" evidence="7">
    <location>
        <begin position="291"/>
        <end position="311"/>
    </location>
</feature>
<proteinExistence type="inferred from homology"/>
<name>A0A917ELJ1_9RHOB</name>
<keyword evidence="7" id="KW-0997">Cell inner membrane</keyword>
<evidence type="ECO:0000313" key="10">
    <source>
        <dbReference type="Proteomes" id="UP000606730"/>
    </source>
</evidence>
<keyword evidence="6 7" id="KW-0472">Membrane</keyword>
<dbReference type="Proteomes" id="UP000606730">
    <property type="component" value="Unassembled WGS sequence"/>
</dbReference>
<protein>
    <recommendedName>
        <fullName evidence="7">TRAP transporter small permease protein</fullName>
    </recommendedName>
</protein>
<feature type="transmembrane region" description="Helical" evidence="7">
    <location>
        <begin position="202"/>
        <end position="218"/>
    </location>
</feature>
<keyword evidence="4 7" id="KW-0812">Transmembrane</keyword>
<comment type="similarity">
    <text evidence="7">Belongs to the TRAP transporter small permease family.</text>
</comment>
<accession>A0A917ELJ1</accession>
<keyword evidence="10" id="KW-1185">Reference proteome</keyword>
<organism evidence="9 10">
    <name type="scientific">Actibacterium pelagium</name>
    <dbReference type="NCBI Taxonomy" id="2029103"/>
    <lineage>
        <taxon>Bacteria</taxon>
        <taxon>Pseudomonadati</taxon>
        <taxon>Pseudomonadota</taxon>
        <taxon>Alphaproteobacteria</taxon>
        <taxon>Rhodobacterales</taxon>
        <taxon>Roseobacteraceae</taxon>
        <taxon>Actibacterium</taxon>
    </lineage>
</organism>
<feature type="transmembrane region" description="Helical" evidence="7">
    <location>
        <begin position="99"/>
        <end position="121"/>
    </location>
</feature>
<dbReference type="Pfam" id="PF04290">
    <property type="entry name" value="DctQ"/>
    <property type="match status" value="1"/>
</dbReference>
<dbReference type="OrthoDB" id="9794346at2"/>
<dbReference type="AlphaFoldDB" id="A0A917ELJ1"/>
<reference evidence="9" key="1">
    <citation type="journal article" date="2014" name="Int. J. Syst. Evol. Microbiol.">
        <title>Complete genome sequence of Corynebacterium casei LMG S-19264T (=DSM 44701T), isolated from a smear-ripened cheese.</title>
        <authorList>
            <consortium name="US DOE Joint Genome Institute (JGI-PGF)"/>
            <person name="Walter F."/>
            <person name="Albersmeier A."/>
            <person name="Kalinowski J."/>
            <person name="Ruckert C."/>
        </authorList>
    </citation>
    <scope>NUCLEOTIDE SEQUENCE</scope>
    <source>
        <strain evidence="9">CGMCC 1.16012</strain>
    </source>
</reference>
<evidence type="ECO:0000313" key="9">
    <source>
        <dbReference type="EMBL" id="GGE52232.1"/>
    </source>
</evidence>
<feature type="transmembrane region" description="Helical" evidence="7">
    <location>
        <begin position="142"/>
        <end position="163"/>
    </location>
</feature>
<comment type="caution">
    <text evidence="7">Lacks conserved residue(s) required for the propagation of feature annotation.</text>
</comment>
<feature type="transmembrane region" description="Helical" evidence="7">
    <location>
        <begin position="169"/>
        <end position="190"/>
    </location>
</feature>
<feature type="domain" description="Tripartite ATP-independent periplasmic transporters DctQ component" evidence="8">
    <location>
        <begin position="182"/>
        <end position="307"/>
    </location>
</feature>
<dbReference type="RefSeq" id="WP_095593949.1">
    <property type="nucleotide sequence ID" value="NZ_BMKN01000002.1"/>
</dbReference>
<evidence type="ECO:0000256" key="6">
    <source>
        <dbReference type="ARBA" id="ARBA00023136"/>
    </source>
</evidence>
<comment type="function">
    <text evidence="7">Part of the tripartite ATP-independent periplasmic (TRAP) transport system.</text>
</comment>